<keyword evidence="9 10" id="KW-0472">Membrane</keyword>
<dbReference type="PROSITE" id="PS50929">
    <property type="entry name" value="ABC_TM1F"/>
    <property type="match status" value="1"/>
</dbReference>
<feature type="transmembrane region" description="Helical" evidence="10">
    <location>
        <begin position="360"/>
        <end position="380"/>
    </location>
</feature>
<keyword evidence="2" id="KW-0813">Transport</keyword>
<dbReference type="Gene3D" id="1.20.1560.10">
    <property type="entry name" value="ABC transporter type 1, transmembrane domain"/>
    <property type="match status" value="1"/>
</dbReference>
<evidence type="ECO:0000256" key="4">
    <source>
        <dbReference type="ARBA" id="ARBA00022692"/>
    </source>
</evidence>
<reference evidence="12" key="1">
    <citation type="submission" date="2022-03" db="EMBL/GenBank/DDBJ databases">
        <authorList>
            <person name="Martin C."/>
        </authorList>
    </citation>
    <scope>NUCLEOTIDE SEQUENCE</scope>
</reference>
<evidence type="ECO:0000256" key="6">
    <source>
        <dbReference type="ARBA" id="ARBA00022741"/>
    </source>
</evidence>
<feature type="transmembrane region" description="Helical" evidence="10">
    <location>
        <begin position="446"/>
        <end position="467"/>
    </location>
</feature>
<dbReference type="CDD" id="cd18595">
    <property type="entry name" value="ABC_6TM_MRP1_2_3_6_D1_like"/>
    <property type="match status" value="1"/>
</dbReference>
<dbReference type="Pfam" id="PF00664">
    <property type="entry name" value="ABC_membrane"/>
    <property type="match status" value="1"/>
</dbReference>
<evidence type="ECO:0000313" key="13">
    <source>
        <dbReference type="Proteomes" id="UP000749559"/>
    </source>
</evidence>
<evidence type="ECO:0000313" key="12">
    <source>
        <dbReference type="EMBL" id="CAH1784148.1"/>
    </source>
</evidence>
<evidence type="ECO:0000256" key="8">
    <source>
        <dbReference type="ARBA" id="ARBA00022989"/>
    </source>
</evidence>
<evidence type="ECO:0000256" key="1">
    <source>
        <dbReference type="ARBA" id="ARBA00004128"/>
    </source>
</evidence>
<feature type="transmembrane region" description="Helical" evidence="10">
    <location>
        <begin position="210"/>
        <end position="233"/>
    </location>
</feature>
<comment type="subcellular location">
    <subcellularLocation>
        <location evidence="1">Vacuole membrane</location>
        <topology evidence="1">Multi-pass membrane protein</topology>
    </subcellularLocation>
</comment>
<dbReference type="GO" id="GO:0000323">
    <property type="term" value="C:lytic vacuole"/>
    <property type="evidence" value="ECO:0007669"/>
    <property type="project" value="UniProtKB-ARBA"/>
</dbReference>
<keyword evidence="4 10" id="KW-0812">Transmembrane</keyword>
<evidence type="ECO:0000256" key="3">
    <source>
        <dbReference type="ARBA" id="ARBA00022554"/>
    </source>
</evidence>
<dbReference type="InterPro" id="IPR036640">
    <property type="entry name" value="ABC1_TM_sf"/>
</dbReference>
<dbReference type="GO" id="GO:0005774">
    <property type="term" value="C:vacuolar membrane"/>
    <property type="evidence" value="ECO:0007669"/>
    <property type="project" value="UniProtKB-SubCell"/>
</dbReference>
<keyword evidence="13" id="KW-1185">Reference proteome</keyword>
<evidence type="ECO:0000259" key="11">
    <source>
        <dbReference type="PROSITE" id="PS50929"/>
    </source>
</evidence>
<accession>A0A8S4NRE1</accession>
<dbReference type="InterPro" id="IPR011527">
    <property type="entry name" value="ABC1_TM_dom"/>
</dbReference>
<protein>
    <recommendedName>
        <fullName evidence="11">ABC transmembrane type-1 domain-containing protein</fullName>
    </recommendedName>
</protein>
<name>A0A8S4NRE1_OWEFU</name>
<feature type="non-terminal residue" evidence="12">
    <location>
        <position position="1"/>
    </location>
</feature>
<proteinExistence type="predicted"/>
<organism evidence="12 13">
    <name type="scientific">Owenia fusiformis</name>
    <name type="common">Polychaete worm</name>
    <dbReference type="NCBI Taxonomy" id="6347"/>
    <lineage>
        <taxon>Eukaryota</taxon>
        <taxon>Metazoa</taxon>
        <taxon>Spiralia</taxon>
        <taxon>Lophotrochozoa</taxon>
        <taxon>Annelida</taxon>
        <taxon>Polychaeta</taxon>
        <taxon>Sedentaria</taxon>
        <taxon>Canalipalpata</taxon>
        <taxon>Sabellida</taxon>
        <taxon>Oweniida</taxon>
        <taxon>Oweniidae</taxon>
        <taxon>Owenia</taxon>
    </lineage>
</organism>
<dbReference type="FunFam" id="1.20.1560.10:FF:000020">
    <property type="entry name" value="ABC metal ion transporter"/>
    <property type="match status" value="1"/>
</dbReference>
<keyword evidence="7" id="KW-0067">ATP-binding</keyword>
<evidence type="ECO:0000256" key="10">
    <source>
        <dbReference type="SAM" id="Phobius"/>
    </source>
</evidence>
<feature type="transmembrane region" description="Helical" evidence="10">
    <location>
        <begin position="253"/>
        <end position="275"/>
    </location>
</feature>
<feature type="non-terminal residue" evidence="12">
    <location>
        <position position="509"/>
    </location>
</feature>
<evidence type="ECO:0000256" key="7">
    <source>
        <dbReference type="ARBA" id="ARBA00022840"/>
    </source>
</evidence>
<sequence length="509" mass="58681">IYWSLACVGGLGRLLTYASNTEIEDREVPHEILFCIYYVLAFGELIYHFVPDLKAKTVAEQRMVENEEEKIPLLKPVQETLPEGSGYAAELARIPIKQQCPQRSATAFSRFVFWWFTSLIIKGYKKPLQFEDLWPVRLEDSCYYIVPRFKKFWAAQLRKIKIIRREPTYKYSHNKSYQSNGYTPLDEQTHVMTAPDVDTATREKPNLLWVLVRAFSAEYVFVGGAIMLIVVIFQMFRPQLLQIILDLLEEEVFYSWQGVVLTLVLSFLSSLMTTLMMHHYHYGFHLGLKFRSCVMAIVFRKSLKLNSAARKGTTVGEIVNLMSVDAQRLQELPYLTHWIWAAPLFIALNVYYLWQILGPSAVAGLVLMGVVTPSNVLYFAKRVKALQVDQMLYKDKRIKLTNEVLSGIKVLKLYAWETSFDKEIAKIRELELGILKKIQFLNAMSAVTWFCTPYLVSFVCFAMFVYIDPNNVLDAQKAFVSLSYINTLNTPMSSLPNAITSLVQLIYFP</sequence>
<keyword evidence="5" id="KW-0677">Repeat</keyword>
<dbReference type="PANTHER" id="PTHR24223">
    <property type="entry name" value="ATP-BINDING CASSETTE SUB-FAMILY C"/>
    <property type="match status" value="1"/>
</dbReference>
<keyword evidence="8 10" id="KW-1133">Transmembrane helix</keyword>
<evidence type="ECO:0000256" key="9">
    <source>
        <dbReference type="ARBA" id="ARBA00023136"/>
    </source>
</evidence>
<feature type="transmembrane region" description="Helical" evidence="10">
    <location>
        <begin position="332"/>
        <end position="354"/>
    </location>
</feature>
<dbReference type="PANTHER" id="PTHR24223:SF443">
    <property type="entry name" value="MULTIDRUG-RESISTANCE LIKE PROTEIN 1, ISOFORM I"/>
    <property type="match status" value="1"/>
</dbReference>
<dbReference type="OrthoDB" id="1726658at2759"/>
<dbReference type="InterPro" id="IPR050173">
    <property type="entry name" value="ABC_transporter_C-like"/>
</dbReference>
<evidence type="ECO:0000256" key="2">
    <source>
        <dbReference type="ARBA" id="ARBA00022448"/>
    </source>
</evidence>
<dbReference type="GO" id="GO:0140359">
    <property type="term" value="F:ABC-type transporter activity"/>
    <property type="evidence" value="ECO:0007669"/>
    <property type="project" value="InterPro"/>
</dbReference>
<dbReference type="SUPFAM" id="SSF90123">
    <property type="entry name" value="ABC transporter transmembrane region"/>
    <property type="match status" value="1"/>
</dbReference>
<dbReference type="EMBL" id="CAIIXF020000005">
    <property type="protein sequence ID" value="CAH1784148.1"/>
    <property type="molecule type" value="Genomic_DNA"/>
</dbReference>
<gene>
    <name evidence="12" type="ORF">OFUS_LOCUS10394</name>
</gene>
<dbReference type="GO" id="GO:0005524">
    <property type="term" value="F:ATP binding"/>
    <property type="evidence" value="ECO:0007669"/>
    <property type="project" value="UniProtKB-KW"/>
</dbReference>
<keyword evidence="6" id="KW-0547">Nucleotide-binding</keyword>
<comment type="caution">
    <text evidence="12">The sequence shown here is derived from an EMBL/GenBank/DDBJ whole genome shotgun (WGS) entry which is preliminary data.</text>
</comment>
<feature type="domain" description="ABC transmembrane type-1" evidence="11">
    <location>
        <begin position="221"/>
        <end position="504"/>
    </location>
</feature>
<evidence type="ECO:0000256" key="5">
    <source>
        <dbReference type="ARBA" id="ARBA00022737"/>
    </source>
</evidence>
<dbReference type="Proteomes" id="UP000749559">
    <property type="component" value="Unassembled WGS sequence"/>
</dbReference>
<dbReference type="AlphaFoldDB" id="A0A8S4NRE1"/>
<keyword evidence="3" id="KW-0926">Vacuole</keyword>